<comment type="caution">
    <text evidence="1">The sequence shown here is derived from an EMBL/GenBank/DDBJ whole genome shotgun (WGS) entry which is preliminary data.</text>
</comment>
<protein>
    <submittedName>
        <fullName evidence="1">Uncharacterized protein</fullName>
    </submittedName>
</protein>
<gene>
    <name evidence="1" type="ORF">CEXT_272441</name>
</gene>
<dbReference type="Proteomes" id="UP001054945">
    <property type="component" value="Unassembled WGS sequence"/>
</dbReference>
<evidence type="ECO:0000313" key="1">
    <source>
        <dbReference type="EMBL" id="GIZ04608.1"/>
    </source>
</evidence>
<name>A0AAV4YBU0_CAEEX</name>
<dbReference type="EMBL" id="BPLR01019112">
    <property type="protein sequence ID" value="GIZ04608.1"/>
    <property type="molecule type" value="Genomic_DNA"/>
</dbReference>
<organism evidence="1 2">
    <name type="scientific">Caerostris extrusa</name>
    <name type="common">Bark spider</name>
    <name type="synonym">Caerostris bankana</name>
    <dbReference type="NCBI Taxonomy" id="172846"/>
    <lineage>
        <taxon>Eukaryota</taxon>
        <taxon>Metazoa</taxon>
        <taxon>Ecdysozoa</taxon>
        <taxon>Arthropoda</taxon>
        <taxon>Chelicerata</taxon>
        <taxon>Arachnida</taxon>
        <taxon>Araneae</taxon>
        <taxon>Araneomorphae</taxon>
        <taxon>Entelegynae</taxon>
        <taxon>Araneoidea</taxon>
        <taxon>Araneidae</taxon>
        <taxon>Caerostris</taxon>
    </lineage>
</organism>
<keyword evidence="2" id="KW-1185">Reference proteome</keyword>
<accession>A0AAV4YBU0</accession>
<evidence type="ECO:0000313" key="2">
    <source>
        <dbReference type="Proteomes" id="UP001054945"/>
    </source>
</evidence>
<reference evidence="1 2" key="1">
    <citation type="submission" date="2021-06" db="EMBL/GenBank/DDBJ databases">
        <title>Caerostris extrusa draft genome.</title>
        <authorList>
            <person name="Kono N."/>
            <person name="Arakawa K."/>
        </authorList>
    </citation>
    <scope>NUCLEOTIDE SEQUENCE [LARGE SCALE GENOMIC DNA]</scope>
</reference>
<sequence>MHMAERTAASTIQVCKIGDINKRMTLPYYSSYLQGLRLMPGREAVHAVVHQQFSMFHSSARQSKWGGPLSVFSYTEQILTWHLQLFQQINLAELLLRYISATFTSAKSIKALRKNR</sequence>
<dbReference type="AlphaFoldDB" id="A0AAV4YBU0"/>
<proteinExistence type="predicted"/>